<keyword evidence="16" id="KW-1185">Reference proteome</keyword>
<dbReference type="FunFam" id="2.60.120.620:FF:000011">
    <property type="entry name" value="Prolyl alpha subunit"/>
    <property type="match status" value="1"/>
</dbReference>
<comment type="function">
    <text evidence="2">Catalyzes the post-translational formation of 4-hydroxyproline in -Xaa-Pro-Gly- sequences in collagens and other proteins.</text>
</comment>
<dbReference type="PANTHER" id="PTHR10869">
    <property type="entry name" value="PROLYL 4-HYDROXYLASE ALPHA SUBUNIT"/>
    <property type="match status" value="1"/>
</dbReference>
<reference evidence="15" key="3">
    <citation type="submission" date="2025-09" db="UniProtKB">
        <authorList>
            <consortium name="Ensembl"/>
        </authorList>
    </citation>
    <scope>IDENTIFICATION</scope>
</reference>
<evidence type="ECO:0000259" key="14">
    <source>
        <dbReference type="PROSITE" id="PS51471"/>
    </source>
</evidence>
<keyword evidence="13" id="KW-0732">Signal</keyword>
<keyword evidence="10" id="KW-0560">Oxidoreductase</keyword>
<dbReference type="Gene3D" id="1.25.40.10">
    <property type="entry name" value="Tetratricopeptide repeat domain"/>
    <property type="match status" value="1"/>
</dbReference>
<feature type="domain" description="Fe2OG dioxygenase" evidence="14">
    <location>
        <begin position="412"/>
        <end position="520"/>
    </location>
</feature>
<evidence type="ECO:0000256" key="4">
    <source>
        <dbReference type="ARBA" id="ARBA00006511"/>
    </source>
</evidence>
<name>H2YXY7_CIOSA</name>
<dbReference type="InterPro" id="IPR005123">
    <property type="entry name" value="Oxoglu/Fe-dep_dioxygenase_dom"/>
</dbReference>
<dbReference type="SMART" id="SM00702">
    <property type="entry name" value="P4Hc"/>
    <property type="match status" value="1"/>
</dbReference>
<dbReference type="GO" id="GO:0004656">
    <property type="term" value="F:procollagen-proline 4-dioxygenase activity"/>
    <property type="evidence" value="ECO:0007669"/>
    <property type="project" value="UniProtKB-EC"/>
</dbReference>
<evidence type="ECO:0000256" key="12">
    <source>
        <dbReference type="ARBA" id="ARBA00023180"/>
    </source>
</evidence>
<evidence type="ECO:0000256" key="11">
    <source>
        <dbReference type="ARBA" id="ARBA00023004"/>
    </source>
</evidence>
<keyword evidence="9" id="KW-0223">Dioxygenase</keyword>
<dbReference type="InterPro" id="IPR006620">
    <property type="entry name" value="Pro_4_hyd_alph"/>
</dbReference>
<dbReference type="GO" id="GO:0005788">
    <property type="term" value="C:endoplasmic reticulum lumen"/>
    <property type="evidence" value="ECO:0007669"/>
    <property type="project" value="UniProtKB-SubCell"/>
</dbReference>
<dbReference type="STRING" id="51511.ENSCSAVP00000010198"/>
<dbReference type="PROSITE" id="PS51471">
    <property type="entry name" value="FE2OG_OXY"/>
    <property type="match status" value="1"/>
</dbReference>
<evidence type="ECO:0000256" key="8">
    <source>
        <dbReference type="ARBA" id="ARBA00022896"/>
    </source>
</evidence>
<evidence type="ECO:0000256" key="1">
    <source>
        <dbReference type="ARBA" id="ARBA00001961"/>
    </source>
</evidence>
<feature type="signal peptide" evidence="13">
    <location>
        <begin position="1"/>
        <end position="21"/>
    </location>
</feature>
<reference evidence="16" key="1">
    <citation type="submission" date="2003-08" db="EMBL/GenBank/DDBJ databases">
        <authorList>
            <person name="Birren B."/>
            <person name="Nusbaum C."/>
            <person name="Abebe A."/>
            <person name="Abouelleil A."/>
            <person name="Adekoya E."/>
            <person name="Ait-zahra M."/>
            <person name="Allen N."/>
            <person name="Allen T."/>
            <person name="An P."/>
            <person name="Anderson M."/>
            <person name="Anderson S."/>
            <person name="Arachchi H."/>
            <person name="Armbruster J."/>
            <person name="Bachantsang P."/>
            <person name="Baldwin J."/>
            <person name="Barry A."/>
            <person name="Bayul T."/>
            <person name="Blitshsteyn B."/>
            <person name="Bloom T."/>
            <person name="Blye J."/>
            <person name="Boguslavskiy L."/>
            <person name="Borowsky M."/>
            <person name="Boukhgalter B."/>
            <person name="Brunache A."/>
            <person name="Butler J."/>
            <person name="Calixte N."/>
            <person name="Calvo S."/>
            <person name="Camarata J."/>
            <person name="Campo K."/>
            <person name="Chang J."/>
            <person name="Cheshatsang Y."/>
            <person name="Citroen M."/>
            <person name="Collymore A."/>
            <person name="Considine T."/>
            <person name="Cook A."/>
            <person name="Cooke P."/>
            <person name="Corum B."/>
            <person name="Cuomo C."/>
            <person name="David R."/>
            <person name="Dawoe T."/>
            <person name="Degray S."/>
            <person name="Dodge S."/>
            <person name="Dooley K."/>
            <person name="Dorje P."/>
            <person name="Dorjee K."/>
            <person name="Dorris L."/>
            <person name="Duffey N."/>
            <person name="Dupes A."/>
            <person name="Elkins T."/>
            <person name="Engels R."/>
            <person name="Erickson J."/>
            <person name="Farina A."/>
            <person name="Faro S."/>
            <person name="Ferreira P."/>
            <person name="Fischer H."/>
            <person name="Fitzgerald M."/>
            <person name="Foley K."/>
            <person name="Gage D."/>
            <person name="Galagan J."/>
            <person name="Gearin G."/>
            <person name="Gnerre S."/>
            <person name="Gnirke A."/>
            <person name="Goyette A."/>
            <person name="Graham J."/>
            <person name="Grandbois E."/>
            <person name="Gyaltsen K."/>
            <person name="Hafez N."/>
            <person name="Hagopian D."/>
            <person name="Hagos B."/>
            <person name="Hall J."/>
            <person name="Hatcher B."/>
            <person name="Heller A."/>
            <person name="Higgins H."/>
            <person name="Honan T."/>
            <person name="Horn A."/>
            <person name="Houde N."/>
            <person name="Hughes L."/>
            <person name="Hulme W."/>
            <person name="Husby E."/>
            <person name="Iliev I."/>
            <person name="Jaffe D."/>
            <person name="Jones C."/>
            <person name="Kamal M."/>
            <person name="Kamat A."/>
            <person name="Kamvysselis M."/>
            <person name="Karlsson E."/>
            <person name="Kells C."/>
            <person name="Kieu A."/>
            <person name="Kisner P."/>
            <person name="Kodira C."/>
            <person name="Kulbokas E."/>
            <person name="Labutti K."/>
            <person name="Lama D."/>
            <person name="Landers T."/>
            <person name="Leger J."/>
            <person name="Levine S."/>
            <person name="Lewis D."/>
            <person name="Lewis T."/>
            <person name="Lindblad-toh K."/>
            <person name="Liu X."/>
            <person name="Lokyitsang T."/>
            <person name="Lokyitsang Y."/>
            <person name="Lucien O."/>
            <person name="Lui A."/>
            <person name="Ma L.J."/>
            <person name="Mabbitt R."/>
            <person name="Macdonald J."/>
            <person name="Maclean C."/>
            <person name="Major J."/>
            <person name="Manning J."/>
            <person name="Marabella R."/>
            <person name="Maru K."/>
            <person name="Matthews C."/>
            <person name="Mauceli E."/>
            <person name="Mccarthy M."/>
            <person name="Mcdonough S."/>
            <person name="Mcghee T."/>
            <person name="Meldrim J."/>
            <person name="Meneus L."/>
            <person name="Mesirov J."/>
            <person name="Mihalev A."/>
            <person name="Mihova T."/>
            <person name="Mikkelsen T."/>
            <person name="Mlenga V."/>
            <person name="Moru K."/>
            <person name="Mozes J."/>
            <person name="Mulrain L."/>
            <person name="Munson G."/>
            <person name="Naylor J."/>
            <person name="Newes C."/>
            <person name="Nguyen C."/>
            <person name="Nguyen N."/>
            <person name="Nguyen T."/>
            <person name="Nicol R."/>
            <person name="Nielsen C."/>
            <person name="Nizzari M."/>
            <person name="Norbu C."/>
            <person name="Norbu N."/>
            <person name="O'donnell P."/>
            <person name="Okoawo O."/>
            <person name="O'leary S."/>
            <person name="Omotosho B."/>
            <person name="O'neill K."/>
            <person name="Osman S."/>
            <person name="Parker S."/>
            <person name="Perrin D."/>
            <person name="Phunkhang P."/>
            <person name="Piqani B."/>
            <person name="Purcell S."/>
            <person name="Rachupka T."/>
            <person name="Ramasamy U."/>
            <person name="Rameau R."/>
            <person name="Ray V."/>
            <person name="Raymond C."/>
            <person name="Retta R."/>
            <person name="Richardson S."/>
            <person name="Rise C."/>
            <person name="Rodriguez J."/>
            <person name="Rogers J."/>
            <person name="Rogov P."/>
            <person name="Rutman M."/>
            <person name="Schupbach R."/>
            <person name="Seaman C."/>
            <person name="Settipalli S."/>
            <person name="Sharpe T."/>
            <person name="Sheridan J."/>
            <person name="Sherpa N."/>
            <person name="Shi J."/>
            <person name="Smirnov S."/>
            <person name="Smith C."/>
            <person name="Sougnez C."/>
            <person name="Spencer B."/>
            <person name="Stalker J."/>
            <person name="Stange-thomann N."/>
            <person name="Stavropoulos S."/>
            <person name="Stetson K."/>
            <person name="Stone C."/>
            <person name="Stone S."/>
            <person name="Stubbs M."/>
            <person name="Talamas J."/>
            <person name="Tchuinga P."/>
            <person name="Tenzing P."/>
            <person name="Tesfaye S."/>
            <person name="Theodore J."/>
            <person name="Thoulutsang Y."/>
            <person name="Topham K."/>
            <person name="Towey S."/>
            <person name="Tsamla T."/>
            <person name="Tsomo N."/>
            <person name="Vallee D."/>
            <person name="Vassiliev H."/>
            <person name="Venkataraman V."/>
            <person name="Vinson J."/>
            <person name="Vo A."/>
            <person name="Wade C."/>
            <person name="Wang S."/>
            <person name="Wangchuk T."/>
            <person name="Wangdi T."/>
            <person name="Whittaker C."/>
            <person name="Wilkinson J."/>
            <person name="Wu Y."/>
            <person name="Wyman D."/>
            <person name="Yadav S."/>
            <person name="Yang S."/>
            <person name="Yang X."/>
            <person name="Yeager S."/>
            <person name="Yee E."/>
            <person name="Young G."/>
            <person name="Zainoun J."/>
            <person name="Zembeck L."/>
            <person name="Zimmer A."/>
            <person name="Zody M."/>
            <person name="Lander E."/>
        </authorList>
    </citation>
    <scope>NUCLEOTIDE SEQUENCE [LARGE SCALE GENOMIC DNA]</scope>
</reference>
<sequence length="535" mass="61536">MYLKLLCVLSVLLISSIKVQAEWFSSMEQIIDLVRHESLLAPTLQNYIKAKMEILLKLKTYGDELSEIADKVSANKEEYIIHPINQYHLIKRFATQWTEVNQLLDRFNRTGKKTDFIKNATRLFPKEEDIKGSAEGILRIQDTYNLNTSDIAEGNISGEKGHNSLKKLTTDECYHIGKAAFNGGLYDPCTHWMQFSLQRFEEGKQNFSKAHAEEYLQLCKMVSICWAIVATKAQISSDDKSYKFSANSKFPKVCRGDVKIVSKTQSQMDQLKYYIKNYLYIGYILNIKMIQQPSFPRISRNMWERKLHCYLHTNNGNPWLMFNPVKVEELWDSPHIVQFYDVITSAEVDKIKKLAKPRLFRAIHFEDKEDSEVFQKAAYRITKVSWLNDTSGPVIAKLTRRISEITGLSMNTTEELQVANYGVGGEYPPHLDVASDDHRKRMYDHPDGERIATFLIYLSEVEEGGGTAFVRAGVAAKPIKGSAVFWYNMYPSGDIDIRTFHGACPVIIGNKWASNKWIRELGESFHRQCKLDRNA</sequence>
<dbReference type="InterPro" id="IPR045054">
    <property type="entry name" value="P4HA-like"/>
</dbReference>
<dbReference type="Gene3D" id="6.10.140.1460">
    <property type="match status" value="1"/>
</dbReference>
<keyword evidence="7" id="KW-0256">Endoplasmic reticulum</keyword>
<evidence type="ECO:0000256" key="3">
    <source>
        <dbReference type="ARBA" id="ARBA00004319"/>
    </source>
</evidence>
<keyword evidence="12" id="KW-0325">Glycoprotein</keyword>
<dbReference type="Pfam" id="PF08336">
    <property type="entry name" value="P4Ha_N"/>
    <property type="match status" value="1"/>
</dbReference>
<keyword evidence="8" id="KW-0847">Vitamin C</keyword>
<accession>H2YXY7</accession>
<protein>
    <recommendedName>
        <fullName evidence="5">procollagen-proline 4-dioxygenase</fullName>
        <ecNumber evidence="5">1.14.11.2</ecNumber>
    </recommendedName>
</protein>
<dbReference type="InterPro" id="IPR044862">
    <property type="entry name" value="Pro_4_hyd_alph_FE2OG_OXY"/>
</dbReference>
<dbReference type="GO" id="GO:0005506">
    <property type="term" value="F:iron ion binding"/>
    <property type="evidence" value="ECO:0007669"/>
    <property type="project" value="InterPro"/>
</dbReference>
<evidence type="ECO:0000313" key="15">
    <source>
        <dbReference type="Ensembl" id="ENSCSAVP00000010198.1"/>
    </source>
</evidence>
<evidence type="ECO:0000256" key="13">
    <source>
        <dbReference type="SAM" id="SignalP"/>
    </source>
</evidence>
<keyword evidence="11" id="KW-0408">Iron</keyword>
<evidence type="ECO:0000256" key="2">
    <source>
        <dbReference type="ARBA" id="ARBA00002035"/>
    </source>
</evidence>
<organism evidence="15 16">
    <name type="scientific">Ciona savignyi</name>
    <name type="common">Pacific transparent sea squirt</name>
    <dbReference type="NCBI Taxonomy" id="51511"/>
    <lineage>
        <taxon>Eukaryota</taxon>
        <taxon>Metazoa</taxon>
        <taxon>Chordata</taxon>
        <taxon>Tunicata</taxon>
        <taxon>Ascidiacea</taxon>
        <taxon>Phlebobranchia</taxon>
        <taxon>Cionidae</taxon>
        <taxon>Ciona</taxon>
    </lineage>
</organism>
<feature type="chain" id="PRO_5003578121" description="procollagen-proline 4-dioxygenase" evidence="13">
    <location>
        <begin position="22"/>
        <end position="535"/>
    </location>
</feature>
<dbReference type="GO" id="GO:0031418">
    <property type="term" value="F:L-ascorbic acid binding"/>
    <property type="evidence" value="ECO:0007669"/>
    <property type="project" value="UniProtKB-KW"/>
</dbReference>
<dbReference type="Proteomes" id="UP000007875">
    <property type="component" value="Unassembled WGS sequence"/>
</dbReference>
<evidence type="ECO:0000256" key="10">
    <source>
        <dbReference type="ARBA" id="ARBA00023002"/>
    </source>
</evidence>
<dbReference type="Pfam" id="PF13640">
    <property type="entry name" value="2OG-FeII_Oxy_3"/>
    <property type="match status" value="1"/>
</dbReference>
<comment type="cofactor">
    <cofactor evidence="1">
        <name>L-ascorbate</name>
        <dbReference type="ChEBI" id="CHEBI:38290"/>
    </cofactor>
</comment>
<dbReference type="InParanoid" id="H2YXY7"/>
<evidence type="ECO:0000256" key="5">
    <source>
        <dbReference type="ARBA" id="ARBA00012269"/>
    </source>
</evidence>
<comment type="similarity">
    <text evidence="4">Belongs to the P4HA family.</text>
</comment>
<evidence type="ECO:0000256" key="7">
    <source>
        <dbReference type="ARBA" id="ARBA00022824"/>
    </source>
</evidence>
<dbReference type="Ensembl" id="ENSCSAVT00000010322.1">
    <property type="protein sequence ID" value="ENSCSAVP00000010198.1"/>
    <property type="gene ID" value="ENSCSAVG00000006019.1"/>
</dbReference>
<dbReference type="PANTHER" id="PTHR10869:SF244">
    <property type="entry name" value="PROLYL 4-HYDROXYLASE SUBUNIT ALPHA-2"/>
    <property type="match status" value="1"/>
</dbReference>
<reference evidence="15" key="2">
    <citation type="submission" date="2025-08" db="UniProtKB">
        <authorList>
            <consortium name="Ensembl"/>
        </authorList>
    </citation>
    <scope>IDENTIFICATION</scope>
</reference>
<dbReference type="EC" id="1.14.11.2" evidence="5"/>
<dbReference type="GeneTree" id="ENSGT00940000163795"/>
<dbReference type="eggNOG" id="KOG1591">
    <property type="taxonomic scope" value="Eukaryota"/>
</dbReference>
<dbReference type="AlphaFoldDB" id="H2YXY7"/>
<dbReference type="InterPro" id="IPR011990">
    <property type="entry name" value="TPR-like_helical_dom_sf"/>
</dbReference>
<evidence type="ECO:0000256" key="6">
    <source>
        <dbReference type="ARBA" id="ARBA00022723"/>
    </source>
</evidence>
<dbReference type="Gene3D" id="2.60.120.620">
    <property type="entry name" value="q2cbj1_9rhob like domain"/>
    <property type="match status" value="1"/>
</dbReference>
<keyword evidence="6" id="KW-0479">Metal-binding</keyword>
<evidence type="ECO:0000313" key="16">
    <source>
        <dbReference type="Proteomes" id="UP000007875"/>
    </source>
</evidence>
<dbReference type="InterPro" id="IPR013547">
    <property type="entry name" value="P4H_N"/>
</dbReference>
<evidence type="ECO:0000256" key="9">
    <source>
        <dbReference type="ARBA" id="ARBA00022964"/>
    </source>
</evidence>
<comment type="subcellular location">
    <subcellularLocation>
        <location evidence="3">Endoplasmic reticulum lumen</location>
    </subcellularLocation>
</comment>
<proteinExistence type="inferred from homology"/>